<dbReference type="Proteomes" id="UP000325641">
    <property type="component" value="Chromosome"/>
</dbReference>
<dbReference type="PROSITE" id="PS50893">
    <property type="entry name" value="ABC_TRANSPORTER_2"/>
    <property type="match status" value="1"/>
</dbReference>
<dbReference type="PROSITE" id="PS00211">
    <property type="entry name" value="ABC_TRANSPORTER_1"/>
    <property type="match status" value="1"/>
</dbReference>
<dbReference type="InterPro" id="IPR003593">
    <property type="entry name" value="AAA+_ATPase"/>
</dbReference>
<dbReference type="PANTHER" id="PTHR43514:SF4">
    <property type="entry name" value="ABC TRANSPORTER I FAMILY MEMBER 10"/>
    <property type="match status" value="1"/>
</dbReference>
<dbReference type="InterPro" id="IPR027417">
    <property type="entry name" value="P-loop_NTPase"/>
</dbReference>
<protein>
    <submittedName>
        <fullName evidence="6">Molybdenum ABC transporter ATP-binding protein</fullName>
    </submittedName>
</protein>
<keyword evidence="3 6" id="KW-0067">ATP-binding</keyword>
<dbReference type="Pfam" id="PF00005">
    <property type="entry name" value="ABC_tran"/>
    <property type="match status" value="1"/>
</dbReference>
<dbReference type="InterPro" id="IPR017871">
    <property type="entry name" value="ABC_transporter-like_CS"/>
</dbReference>
<evidence type="ECO:0000259" key="5">
    <source>
        <dbReference type="PROSITE" id="PS50893"/>
    </source>
</evidence>
<dbReference type="GO" id="GO:0016887">
    <property type="term" value="F:ATP hydrolysis activity"/>
    <property type="evidence" value="ECO:0007669"/>
    <property type="project" value="InterPro"/>
</dbReference>
<organism evidence="6 7">
    <name type="scientific">Bradyrhizobium betae</name>
    <dbReference type="NCBI Taxonomy" id="244734"/>
    <lineage>
        <taxon>Bacteria</taxon>
        <taxon>Pseudomonadati</taxon>
        <taxon>Pseudomonadota</taxon>
        <taxon>Alphaproteobacteria</taxon>
        <taxon>Hyphomicrobiales</taxon>
        <taxon>Nitrobacteraceae</taxon>
        <taxon>Bradyrhizobium</taxon>
    </lineage>
</organism>
<dbReference type="Gene3D" id="3.40.50.300">
    <property type="entry name" value="P-loop containing nucleotide triphosphate hydrolases"/>
    <property type="match status" value="1"/>
</dbReference>
<dbReference type="NCBIfam" id="TIGR02142">
    <property type="entry name" value="modC_ABC"/>
    <property type="match status" value="1"/>
</dbReference>
<dbReference type="GO" id="GO:0015098">
    <property type="term" value="F:molybdate ion transmembrane transporter activity"/>
    <property type="evidence" value="ECO:0007669"/>
    <property type="project" value="InterPro"/>
</dbReference>
<reference evidence="7" key="1">
    <citation type="submission" date="2019-10" db="EMBL/GenBank/DDBJ databases">
        <title>Complete Genome Sequence of Bradyrhizobium betae type strain PL7HG1T.</title>
        <authorList>
            <person name="Bromfield E.S.P."/>
            <person name="Cloutier S."/>
        </authorList>
    </citation>
    <scope>NUCLEOTIDE SEQUENCE [LARGE SCALE GENOMIC DNA]</scope>
    <source>
        <strain evidence="7">PL7HG1</strain>
    </source>
</reference>
<dbReference type="GO" id="GO:0016020">
    <property type="term" value="C:membrane"/>
    <property type="evidence" value="ECO:0007669"/>
    <property type="project" value="InterPro"/>
</dbReference>
<dbReference type="SUPFAM" id="SSF52540">
    <property type="entry name" value="P-loop containing nucleoside triphosphate hydrolases"/>
    <property type="match status" value="1"/>
</dbReference>
<evidence type="ECO:0000256" key="2">
    <source>
        <dbReference type="ARBA" id="ARBA00022741"/>
    </source>
</evidence>
<comment type="similarity">
    <text evidence="1">Belongs to the ABC transporter superfamily.</text>
</comment>
<dbReference type="PANTHER" id="PTHR43514">
    <property type="entry name" value="ABC TRANSPORTER I FAMILY MEMBER 10"/>
    <property type="match status" value="1"/>
</dbReference>
<sequence>MLRVDVEKQLGEFSLSASFSSEGRVIGLFGASGAGKSSLVNMIAGLLRPDRGTIVIDGETVDDTAAGIHVPTWRRRIGYVFQDARLFPHLNVAQNLDYGRRMSGLASDPAQHKRIIDLLDIGALLDRRPGKLSGGERQRVALGRALLSKPRLLLLDEPLGALDEARKLEILPYLVRLRDEANIPMVYVSHDVAELRQLATQIVMLKQGRVTSFGGVKVLT</sequence>
<feature type="domain" description="ABC transporter" evidence="5">
    <location>
        <begin position="1"/>
        <end position="220"/>
    </location>
</feature>
<dbReference type="AlphaFoldDB" id="A0A5P6P7L4"/>
<evidence type="ECO:0000256" key="1">
    <source>
        <dbReference type="ARBA" id="ARBA00005417"/>
    </source>
</evidence>
<name>A0A5P6P7L4_9BRAD</name>
<dbReference type="GO" id="GO:0140359">
    <property type="term" value="F:ABC-type transporter activity"/>
    <property type="evidence" value="ECO:0007669"/>
    <property type="project" value="InterPro"/>
</dbReference>
<dbReference type="RefSeq" id="WP_151646760.1">
    <property type="nucleotide sequence ID" value="NZ_CP044543.1"/>
</dbReference>
<gene>
    <name evidence="6" type="primary">modC</name>
    <name evidence="6" type="ORF">F8237_18625</name>
</gene>
<dbReference type="InterPro" id="IPR050334">
    <property type="entry name" value="Molybdenum_import_ModC"/>
</dbReference>
<evidence type="ECO:0000256" key="3">
    <source>
        <dbReference type="ARBA" id="ARBA00022840"/>
    </source>
</evidence>
<dbReference type="OrthoDB" id="9802264at2"/>
<comment type="function">
    <text evidence="4">Involved in beta-(1--&gt;2)glucan export. Transmembrane domains (TMD) form a pore in the inner membrane and the ATP-binding domain (NBD) is responsible for energy generation.</text>
</comment>
<proteinExistence type="inferred from homology"/>
<dbReference type="InterPro" id="IPR003439">
    <property type="entry name" value="ABC_transporter-like_ATP-bd"/>
</dbReference>
<dbReference type="InterPro" id="IPR011868">
    <property type="entry name" value="ModC_ABC_ATP-bd"/>
</dbReference>
<dbReference type="KEGG" id="bbet:F8237_18625"/>
<accession>A0A5P6P7L4</accession>
<keyword evidence="2" id="KW-0547">Nucleotide-binding</keyword>
<dbReference type="EMBL" id="CP044543">
    <property type="protein sequence ID" value="QFI74236.1"/>
    <property type="molecule type" value="Genomic_DNA"/>
</dbReference>
<evidence type="ECO:0000313" key="6">
    <source>
        <dbReference type="EMBL" id="QFI74236.1"/>
    </source>
</evidence>
<evidence type="ECO:0000313" key="7">
    <source>
        <dbReference type="Proteomes" id="UP000325641"/>
    </source>
</evidence>
<evidence type="ECO:0000256" key="4">
    <source>
        <dbReference type="ARBA" id="ARBA00024722"/>
    </source>
</evidence>
<dbReference type="GO" id="GO:0005524">
    <property type="term" value="F:ATP binding"/>
    <property type="evidence" value="ECO:0007669"/>
    <property type="project" value="UniProtKB-KW"/>
</dbReference>
<dbReference type="SMART" id="SM00382">
    <property type="entry name" value="AAA"/>
    <property type="match status" value="1"/>
</dbReference>